<evidence type="ECO:0000256" key="8">
    <source>
        <dbReference type="ARBA" id="ARBA00022763"/>
    </source>
</evidence>
<dbReference type="FunFam" id="1.20.1060.10:FF:000001">
    <property type="entry name" value="DNA polymerase I"/>
    <property type="match status" value="1"/>
</dbReference>
<dbReference type="Pfam" id="PF01612">
    <property type="entry name" value="DNA_pol_A_exo1"/>
    <property type="match status" value="1"/>
</dbReference>
<dbReference type="CDD" id="cd08637">
    <property type="entry name" value="DNA_pol_A_pol_I_C"/>
    <property type="match status" value="1"/>
</dbReference>
<keyword evidence="6 16" id="KW-0235">DNA replication</keyword>
<dbReference type="InterPro" id="IPR008918">
    <property type="entry name" value="HhH2"/>
</dbReference>
<evidence type="ECO:0000313" key="21">
    <source>
        <dbReference type="Proteomes" id="UP000003288"/>
    </source>
</evidence>
<evidence type="ECO:0000256" key="1">
    <source>
        <dbReference type="ARBA" id="ARBA00007705"/>
    </source>
</evidence>
<dbReference type="SUPFAM" id="SSF47807">
    <property type="entry name" value="5' to 3' exonuclease, C-terminal subdomain"/>
    <property type="match status" value="1"/>
</dbReference>
<dbReference type="InterPro" id="IPR029060">
    <property type="entry name" value="PIN-like_dom_sf"/>
</dbReference>
<dbReference type="SMART" id="SM00474">
    <property type="entry name" value="35EXOc"/>
    <property type="match status" value="1"/>
</dbReference>
<dbReference type="FunFam" id="1.10.150.20:FF:000002">
    <property type="entry name" value="DNA polymerase I"/>
    <property type="match status" value="1"/>
</dbReference>
<dbReference type="GO" id="GO:0006302">
    <property type="term" value="P:double-strand break repair"/>
    <property type="evidence" value="ECO:0007669"/>
    <property type="project" value="TreeGrafter"/>
</dbReference>
<keyword evidence="5 16" id="KW-0548">Nucleotidyltransferase</keyword>
<keyword evidence="4 16" id="KW-0808">Transferase</keyword>
<dbReference type="InterPro" id="IPR001098">
    <property type="entry name" value="DNA-dir_DNA_pol_A_palm_dom"/>
</dbReference>
<keyword evidence="13 16" id="KW-0234">DNA repair</keyword>
<dbReference type="SUPFAM" id="SSF88723">
    <property type="entry name" value="PIN domain-like"/>
    <property type="match status" value="1"/>
</dbReference>
<protein>
    <recommendedName>
        <fullName evidence="3 15">DNA polymerase I</fullName>
        <ecNumber evidence="2 15">2.7.7.7</ecNumber>
    </recommendedName>
</protein>
<dbReference type="PRINTS" id="PR00868">
    <property type="entry name" value="DNAPOLI"/>
</dbReference>
<keyword evidence="10 16" id="KW-0269">Exonuclease</keyword>
<evidence type="ECO:0000256" key="4">
    <source>
        <dbReference type="ARBA" id="ARBA00022679"/>
    </source>
</evidence>
<dbReference type="InterPro" id="IPR020045">
    <property type="entry name" value="DNA_polI_H3TH"/>
</dbReference>
<dbReference type="FunFam" id="1.10.150.20:FF:000003">
    <property type="entry name" value="DNA polymerase I"/>
    <property type="match status" value="1"/>
</dbReference>
<dbReference type="SMART" id="SM00475">
    <property type="entry name" value="53EXOc"/>
    <property type="match status" value="1"/>
</dbReference>
<dbReference type="InterPro" id="IPR020046">
    <property type="entry name" value="5-3_exonucl_a-hlix_arch_N"/>
</dbReference>
<name>A0AAI9F1L7_9BACT</name>
<evidence type="ECO:0000259" key="18">
    <source>
        <dbReference type="SMART" id="SM00475"/>
    </source>
</evidence>
<dbReference type="Gene3D" id="3.40.50.1010">
    <property type="entry name" value="5'-nuclease"/>
    <property type="match status" value="1"/>
</dbReference>
<dbReference type="CDD" id="cd06139">
    <property type="entry name" value="DNA_polA_I_Ecoli_like_exo"/>
    <property type="match status" value="1"/>
</dbReference>
<dbReference type="Proteomes" id="UP000003288">
    <property type="component" value="Unassembled WGS sequence"/>
</dbReference>
<comment type="catalytic activity">
    <reaction evidence="14 16">
        <text>DNA(n) + a 2'-deoxyribonucleoside 5'-triphosphate = DNA(n+1) + diphosphate</text>
        <dbReference type="Rhea" id="RHEA:22508"/>
        <dbReference type="Rhea" id="RHEA-COMP:17339"/>
        <dbReference type="Rhea" id="RHEA-COMP:17340"/>
        <dbReference type="ChEBI" id="CHEBI:33019"/>
        <dbReference type="ChEBI" id="CHEBI:61560"/>
        <dbReference type="ChEBI" id="CHEBI:173112"/>
        <dbReference type="EC" id="2.7.7.7"/>
    </reaction>
</comment>
<keyword evidence="12 16" id="KW-0238">DNA-binding</keyword>
<evidence type="ECO:0000259" key="17">
    <source>
        <dbReference type="SMART" id="SM00474"/>
    </source>
</evidence>
<dbReference type="InterPro" id="IPR002421">
    <property type="entry name" value="5-3_exonuclease"/>
</dbReference>
<evidence type="ECO:0000256" key="6">
    <source>
        <dbReference type="ARBA" id="ARBA00022705"/>
    </source>
</evidence>
<dbReference type="GO" id="GO:0006261">
    <property type="term" value="P:DNA-templated DNA replication"/>
    <property type="evidence" value="ECO:0007669"/>
    <property type="project" value="UniProtKB-UniRule"/>
</dbReference>
<dbReference type="Gene3D" id="1.20.1060.10">
    <property type="entry name" value="Taq DNA Polymerase, Chain T, domain 4"/>
    <property type="match status" value="1"/>
</dbReference>
<proteinExistence type="inferred from homology"/>
<dbReference type="SMART" id="SM00279">
    <property type="entry name" value="HhH2"/>
    <property type="match status" value="1"/>
</dbReference>
<dbReference type="NCBIfam" id="TIGR00593">
    <property type="entry name" value="pola"/>
    <property type="match status" value="1"/>
</dbReference>
<dbReference type="SUPFAM" id="SSF53098">
    <property type="entry name" value="Ribonuclease H-like"/>
    <property type="match status" value="1"/>
</dbReference>
<comment type="similarity">
    <text evidence="1 16">Belongs to the DNA polymerase type-A family.</text>
</comment>
<evidence type="ECO:0000256" key="10">
    <source>
        <dbReference type="ARBA" id="ARBA00022839"/>
    </source>
</evidence>
<dbReference type="PANTHER" id="PTHR10133">
    <property type="entry name" value="DNA POLYMERASE I"/>
    <property type="match status" value="1"/>
</dbReference>
<dbReference type="GO" id="GO:0003887">
    <property type="term" value="F:DNA-directed DNA polymerase activity"/>
    <property type="evidence" value="ECO:0007669"/>
    <property type="project" value="UniProtKB-UniRule"/>
</dbReference>
<dbReference type="AlphaFoldDB" id="A0AAI9F1L7"/>
<keyword evidence="9 16" id="KW-0378">Hydrolase</keyword>
<comment type="function">
    <text evidence="16">In addition to polymerase activity, this DNA polymerase exhibits 3'-5' and 5'-3' exonuclease activity.</text>
</comment>
<keyword evidence="11 16" id="KW-0239">DNA-directed DNA polymerase</keyword>
<dbReference type="PROSITE" id="PS00447">
    <property type="entry name" value="DNA_POLYMERASE_A"/>
    <property type="match status" value="1"/>
</dbReference>
<feature type="domain" description="3'-5' exonuclease" evidence="17">
    <location>
        <begin position="302"/>
        <end position="479"/>
    </location>
</feature>
<dbReference type="InterPro" id="IPR018320">
    <property type="entry name" value="DNA_polymerase_1"/>
</dbReference>
<dbReference type="Pfam" id="PF00476">
    <property type="entry name" value="DNA_pol_A"/>
    <property type="match status" value="1"/>
</dbReference>
<dbReference type="Gene3D" id="3.30.70.370">
    <property type="match status" value="1"/>
</dbReference>
<dbReference type="InterPro" id="IPR019760">
    <property type="entry name" value="DNA-dir_DNA_pol_A_CS"/>
</dbReference>
<gene>
    <name evidence="16" type="primary">polA</name>
    <name evidence="20" type="ORF">CMTB2_07710</name>
</gene>
<evidence type="ECO:0000256" key="11">
    <source>
        <dbReference type="ARBA" id="ARBA00022932"/>
    </source>
</evidence>
<evidence type="ECO:0000256" key="2">
    <source>
        <dbReference type="ARBA" id="ARBA00012417"/>
    </source>
</evidence>
<dbReference type="InterPro" id="IPR002562">
    <property type="entry name" value="3'-5'_exonuclease_dom"/>
</dbReference>
<dbReference type="InterPro" id="IPR012337">
    <property type="entry name" value="RNaseH-like_sf"/>
</dbReference>
<dbReference type="EC" id="2.7.7.7" evidence="2 15"/>
<dbReference type="EMBL" id="ABCJ01000019">
    <property type="protein sequence ID" value="EDM22879.1"/>
    <property type="molecule type" value="Genomic_DNA"/>
</dbReference>
<dbReference type="Gene3D" id="1.10.150.20">
    <property type="entry name" value="5' to 3' exonuclease, C-terminal subdomain"/>
    <property type="match status" value="2"/>
</dbReference>
<keyword evidence="8 16" id="KW-0227">DNA damage</keyword>
<dbReference type="NCBIfam" id="NF004397">
    <property type="entry name" value="PRK05755.1"/>
    <property type="match status" value="1"/>
</dbReference>
<dbReference type="GO" id="GO:0008409">
    <property type="term" value="F:5'-3' exonuclease activity"/>
    <property type="evidence" value="ECO:0007669"/>
    <property type="project" value="UniProtKB-UniRule"/>
</dbReference>
<dbReference type="InterPro" id="IPR036397">
    <property type="entry name" value="RNaseH_sf"/>
</dbReference>
<reference evidence="20 21" key="1">
    <citation type="journal article" date="2011" name="Stand. Genomic Sci.">
        <title>Draft genome sequence of Caminibacter mediatlanticus strain TB-2, an epsilonproteobacterium isolated from a deep-sea hydrothermal vent.</title>
        <authorList>
            <person name="Giovannelli D."/>
            <person name="Ferriera S."/>
            <person name="Johnson J."/>
            <person name="Kravitz S."/>
            <person name="Perez-Rodriguez I."/>
            <person name="Ricci J."/>
            <person name="O'Brien C."/>
            <person name="Voordeckers J.W."/>
            <person name="Bini E."/>
            <person name="Vetriani C."/>
        </authorList>
    </citation>
    <scope>NUCLEOTIDE SEQUENCE [LARGE SCALE GENOMIC DNA]</scope>
    <source>
        <strain evidence="20 21">TB-2</strain>
    </source>
</reference>
<evidence type="ECO:0000313" key="20">
    <source>
        <dbReference type="EMBL" id="EDM22879.1"/>
    </source>
</evidence>
<keyword evidence="7" id="KW-0540">Nuclease</keyword>
<evidence type="ECO:0000256" key="13">
    <source>
        <dbReference type="ARBA" id="ARBA00023204"/>
    </source>
</evidence>
<dbReference type="RefSeq" id="WP_007475778.1">
    <property type="nucleotide sequence ID" value="NZ_ABCJ01000019.1"/>
</dbReference>
<evidence type="ECO:0000256" key="7">
    <source>
        <dbReference type="ARBA" id="ARBA00022722"/>
    </source>
</evidence>
<sequence length="873" mass="100629">MPTLTIIDTFGFLFRNFYALPPLKSKKGIPTGMITGFMNFIASLGKEFPTDYVVFTLDSKEKDTFRKEIFKDYKANRPEAPEDLKVQLPIAIGLIKEMGFKMIEMPGFESDDIIASLAKKAANDGIKVKIVSHDKDMYQLIDDDKIVIFDPIKKIEINEEKCKEKFGVHPKYFKDFQALVGDSSDNIPGVKGIGVKTAAKLINEYKNLENIYENIDKIKGALQKKLIEGKENAFLSRELVTLKTDLFENINLEEFKYPEINPILKVADKLIDLDITSVIDRVKKNGLFVKTKEPTKQIEFEAIILENEKELFEIIDKIEDNIVSFDTETTSLENPKIVGFSFAFEENKAYYVPINHFYLGVSKQIDEKIALKAIEKILEKKVIGHNLKFDFKMLKDYKIKTPTPFADTMILGWIIDPDSPVGLDSLAKRYLNHQNIKYKEIVGKNQNFSEIDIKTAAKYASEDAIITLKLYEVLKEKTWEEVKWDIENIEMPLINILIDMEKEGIKVDIEYLEKLQKELTQKLENLTKEIYNLAGSEFNIKSPKQLSHILFKVLKLPVKKKTKTGYSTDEKVLNSLKNTHPIIEKLLEYRKFDKLLTTYIIPLKEYAKKDKNQKVYTNFLQTGTATGRLSSKNPNLQNIPTSTEINIRNAFITDKLFISLDYSQIELRLLAHFSKDPHLIEAFLNDKDIHLETAAKIFGEDKAKEYRSIAKSINFGLIYGMGPKKLSETINVSTKEAKEFIEKYFENFSTVKDFIEKTKVETKEKGYVETLFKRRRFFDFNSANARTLAAYEREAVNTIFQGSAADIIKKAMIDIKNKFPSSKMILQIHDELIFEIDNKDEAYEYKEIMENAIKLEVPLKVGISFAKRWGELK</sequence>
<feature type="domain" description="5'-3' exonuclease" evidence="18">
    <location>
        <begin position="1"/>
        <end position="258"/>
    </location>
</feature>
<dbReference type="CDD" id="cd09898">
    <property type="entry name" value="H3TH_53EXO"/>
    <property type="match status" value="1"/>
</dbReference>
<dbReference type="PANTHER" id="PTHR10133:SF27">
    <property type="entry name" value="DNA POLYMERASE NU"/>
    <property type="match status" value="1"/>
</dbReference>
<evidence type="ECO:0000256" key="15">
    <source>
        <dbReference type="NCBIfam" id="TIGR00593"/>
    </source>
</evidence>
<evidence type="ECO:0000256" key="12">
    <source>
        <dbReference type="ARBA" id="ARBA00023125"/>
    </source>
</evidence>
<dbReference type="GO" id="GO:0008408">
    <property type="term" value="F:3'-5' exonuclease activity"/>
    <property type="evidence" value="ECO:0007669"/>
    <property type="project" value="UniProtKB-UniRule"/>
</dbReference>
<evidence type="ECO:0000256" key="16">
    <source>
        <dbReference type="RuleBase" id="RU004460"/>
    </source>
</evidence>
<evidence type="ECO:0000256" key="9">
    <source>
        <dbReference type="ARBA" id="ARBA00022801"/>
    </source>
</evidence>
<dbReference type="SMART" id="SM00482">
    <property type="entry name" value="POLAc"/>
    <property type="match status" value="1"/>
</dbReference>
<dbReference type="InterPro" id="IPR036279">
    <property type="entry name" value="5-3_exonuclease_C_sf"/>
</dbReference>
<evidence type="ECO:0000259" key="19">
    <source>
        <dbReference type="SMART" id="SM00482"/>
    </source>
</evidence>
<dbReference type="Pfam" id="PF01367">
    <property type="entry name" value="5_3_exonuc"/>
    <property type="match status" value="1"/>
</dbReference>
<dbReference type="Pfam" id="PF02739">
    <property type="entry name" value="5_3_exonuc_N"/>
    <property type="match status" value="1"/>
</dbReference>
<feature type="domain" description="DNA-directed DNA polymerase family A palm" evidence="19">
    <location>
        <begin position="644"/>
        <end position="840"/>
    </location>
</feature>
<organism evidence="20 21">
    <name type="scientific">Caminibacter mediatlanticus TB-2</name>
    <dbReference type="NCBI Taxonomy" id="391592"/>
    <lineage>
        <taxon>Bacteria</taxon>
        <taxon>Pseudomonadati</taxon>
        <taxon>Campylobacterota</taxon>
        <taxon>Epsilonproteobacteria</taxon>
        <taxon>Nautiliales</taxon>
        <taxon>Nautiliaceae</taxon>
        <taxon>Caminibacter</taxon>
    </lineage>
</organism>
<dbReference type="SUPFAM" id="SSF56672">
    <property type="entry name" value="DNA/RNA polymerases"/>
    <property type="match status" value="1"/>
</dbReference>
<evidence type="ECO:0000256" key="14">
    <source>
        <dbReference type="ARBA" id="ARBA00049244"/>
    </source>
</evidence>
<dbReference type="CDD" id="cd09859">
    <property type="entry name" value="PIN_53EXO"/>
    <property type="match status" value="1"/>
</dbReference>
<dbReference type="InterPro" id="IPR043502">
    <property type="entry name" value="DNA/RNA_pol_sf"/>
</dbReference>
<dbReference type="InterPro" id="IPR002298">
    <property type="entry name" value="DNA_polymerase_A"/>
</dbReference>
<evidence type="ECO:0000256" key="5">
    <source>
        <dbReference type="ARBA" id="ARBA00022695"/>
    </source>
</evidence>
<accession>A0AAI9F1L7</accession>
<evidence type="ECO:0000256" key="3">
    <source>
        <dbReference type="ARBA" id="ARBA00020311"/>
    </source>
</evidence>
<comment type="caution">
    <text evidence="20">The sequence shown here is derived from an EMBL/GenBank/DDBJ whole genome shotgun (WGS) entry which is preliminary data.</text>
</comment>
<dbReference type="GO" id="GO:0003677">
    <property type="term" value="F:DNA binding"/>
    <property type="evidence" value="ECO:0007669"/>
    <property type="project" value="UniProtKB-UniRule"/>
</dbReference>
<dbReference type="Gene3D" id="3.30.420.10">
    <property type="entry name" value="Ribonuclease H-like superfamily/Ribonuclease H"/>
    <property type="match status" value="1"/>
</dbReference>